<evidence type="ECO:0000313" key="1">
    <source>
        <dbReference type="EMBL" id="PTQ29353.1"/>
    </source>
</evidence>
<keyword evidence="2" id="KW-1185">Reference proteome</keyword>
<dbReference type="AlphaFoldDB" id="A0A2R6W675"/>
<gene>
    <name evidence="1" type="ORF">MARPO_0143s0031</name>
</gene>
<reference evidence="2" key="1">
    <citation type="journal article" date="2017" name="Cell">
        <title>Insights into land plant evolution garnered from the Marchantia polymorpha genome.</title>
        <authorList>
            <person name="Bowman J.L."/>
            <person name="Kohchi T."/>
            <person name="Yamato K.T."/>
            <person name="Jenkins J."/>
            <person name="Shu S."/>
            <person name="Ishizaki K."/>
            <person name="Yamaoka S."/>
            <person name="Nishihama R."/>
            <person name="Nakamura Y."/>
            <person name="Berger F."/>
            <person name="Adam C."/>
            <person name="Aki S.S."/>
            <person name="Althoff F."/>
            <person name="Araki T."/>
            <person name="Arteaga-Vazquez M.A."/>
            <person name="Balasubrmanian S."/>
            <person name="Barry K."/>
            <person name="Bauer D."/>
            <person name="Boehm C.R."/>
            <person name="Briginshaw L."/>
            <person name="Caballero-Perez J."/>
            <person name="Catarino B."/>
            <person name="Chen F."/>
            <person name="Chiyoda S."/>
            <person name="Chovatia M."/>
            <person name="Davies K.M."/>
            <person name="Delmans M."/>
            <person name="Demura T."/>
            <person name="Dierschke T."/>
            <person name="Dolan L."/>
            <person name="Dorantes-Acosta A.E."/>
            <person name="Eklund D.M."/>
            <person name="Florent S.N."/>
            <person name="Flores-Sandoval E."/>
            <person name="Fujiyama A."/>
            <person name="Fukuzawa H."/>
            <person name="Galik B."/>
            <person name="Grimanelli D."/>
            <person name="Grimwood J."/>
            <person name="Grossniklaus U."/>
            <person name="Hamada T."/>
            <person name="Haseloff J."/>
            <person name="Hetherington A.J."/>
            <person name="Higo A."/>
            <person name="Hirakawa Y."/>
            <person name="Hundley H.N."/>
            <person name="Ikeda Y."/>
            <person name="Inoue K."/>
            <person name="Inoue S.I."/>
            <person name="Ishida S."/>
            <person name="Jia Q."/>
            <person name="Kakita M."/>
            <person name="Kanazawa T."/>
            <person name="Kawai Y."/>
            <person name="Kawashima T."/>
            <person name="Kennedy M."/>
            <person name="Kinose K."/>
            <person name="Kinoshita T."/>
            <person name="Kohara Y."/>
            <person name="Koide E."/>
            <person name="Komatsu K."/>
            <person name="Kopischke S."/>
            <person name="Kubo M."/>
            <person name="Kyozuka J."/>
            <person name="Lagercrantz U."/>
            <person name="Lin S.S."/>
            <person name="Lindquist E."/>
            <person name="Lipzen A.M."/>
            <person name="Lu C.W."/>
            <person name="De Luna E."/>
            <person name="Martienssen R.A."/>
            <person name="Minamino N."/>
            <person name="Mizutani M."/>
            <person name="Mizutani M."/>
            <person name="Mochizuki N."/>
            <person name="Monte I."/>
            <person name="Mosher R."/>
            <person name="Nagasaki H."/>
            <person name="Nakagami H."/>
            <person name="Naramoto S."/>
            <person name="Nishitani K."/>
            <person name="Ohtani M."/>
            <person name="Okamoto T."/>
            <person name="Okumura M."/>
            <person name="Phillips J."/>
            <person name="Pollak B."/>
            <person name="Reinders A."/>
            <person name="Rovekamp M."/>
            <person name="Sano R."/>
            <person name="Sawa S."/>
            <person name="Schmid M.W."/>
            <person name="Shirakawa M."/>
            <person name="Solano R."/>
            <person name="Spunde A."/>
            <person name="Suetsugu N."/>
            <person name="Sugano S."/>
            <person name="Sugiyama A."/>
            <person name="Sun R."/>
            <person name="Suzuki Y."/>
            <person name="Takenaka M."/>
            <person name="Takezawa D."/>
            <person name="Tomogane H."/>
            <person name="Tsuzuki M."/>
            <person name="Ueda T."/>
            <person name="Umeda M."/>
            <person name="Ward J.M."/>
            <person name="Watanabe Y."/>
            <person name="Yazaki K."/>
            <person name="Yokoyama R."/>
            <person name="Yoshitake Y."/>
            <person name="Yotsui I."/>
            <person name="Zachgo S."/>
            <person name="Schmutz J."/>
        </authorList>
    </citation>
    <scope>NUCLEOTIDE SEQUENCE [LARGE SCALE GENOMIC DNA]</scope>
    <source>
        <strain evidence="2">Tak-1</strain>
    </source>
</reference>
<name>A0A2R6W675_MARPO</name>
<proteinExistence type="predicted"/>
<dbReference type="Gramene" id="Mp5g12020.1">
    <property type="protein sequence ID" value="Mp5g12020.1.cds"/>
    <property type="gene ID" value="Mp5g12020"/>
</dbReference>
<organism evidence="1 2">
    <name type="scientific">Marchantia polymorpha</name>
    <name type="common">Common liverwort</name>
    <name type="synonym">Marchantia aquatica</name>
    <dbReference type="NCBI Taxonomy" id="3197"/>
    <lineage>
        <taxon>Eukaryota</taxon>
        <taxon>Viridiplantae</taxon>
        <taxon>Streptophyta</taxon>
        <taxon>Embryophyta</taxon>
        <taxon>Marchantiophyta</taxon>
        <taxon>Marchantiopsida</taxon>
        <taxon>Marchantiidae</taxon>
        <taxon>Marchantiales</taxon>
        <taxon>Marchantiaceae</taxon>
        <taxon>Marchantia</taxon>
    </lineage>
</organism>
<evidence type="ECO:0000313" key="2">
    <source>
        <dbReference type="Proteomes" id="UP000244005"/>
    </source>
</evidence>
<accession>A0A2R6W675</accession>
<sequence>MTPVPIQLRTWQIAIQRRADAYVLVRCGRSSGASGTINLFERSRFYLPGTLRRRQGDLVRVVCPQRTRSHGESKMNWRMSRSFFEAGRFFIHDVIFVDPSIVTRQNEPPVRFFHRTPLLTYVKCDPIDDTLLDAGHDGFHCLSENPDRLFLIIKGKRQYVLFNQ</sequence>
<protein>
    <submittedName>
        <fullName evidence="1">Uncharacterized protein</fullName>
    </submittedName>
</protein>
<dbReference type="EMBL" id="KZ772813">
    <property type="protein sequence ID" value="PTQ29353.1"/>
    <property type="molecule type" value="Genomic_DNA"/>
</dbReference>
<dbReference type="Proteomes" id="UP000244005">
    <property type="component" value="Unassembled WGS sequence"/>
</dbReference>